<keyword evidence="5" id="KW-0107">Calcium channel</keyword>
<dbReference type="Gene3D" id="1.10.287.70">
    <property type="match status" value="1"/>
</dbReference>
<feature type="transmembrane region" description="Helical" evidence="14">
    <location>
        <begin position="564"/>
        <end position="586"/>
    </location>
</feature>
<evidence type="ECO:0000313" key="18">
    <source>
        <dbReference type="Proteomes" id="UP000663845"/>
    </source>
</evidence>
<keyword evidence="4" id="KW-0109">Calcium transport</keyword>
<feature type="repeat" description="ANK" evidence="13">
    <location>
        <begin position="165"/>
        <end position="191"/>
    </location>
</feature>
<evidence type="ECO:0000256" key="9">
    <source>
        <dbReference type="ARBA" id="ARBA00022989"/>
    </source>
</evidence>
<dbReference type="EMBL" id="CAJOAZ010000250">
    <property type="protein sequence ID" value="CAF3591741.1"/>
    <property type="molecule type" value="Genomic_DNA"/>
</dbReference>
<keyword evidence="9 14" id="KW-1133">Transmembrane helix</keyword>
<dbReference type="PANTHER" id="PTHR10582:SF28">
    <property type="entry name" value="NANCHUNG, ISOFORM B"/>
    <property type="match status" value="1"/>
</dbReference>
<evidence type="ECO:0000256" key="8">
    <source>
        <dbReference type="ARBA" id="ARBA00022837"/>
    </source>
</evidence>
<keyword evidence="13" id="KW-0040">ANK repeat</keyword>
<keyword evidence="10" id="KW-0406">Ion transport</keyword>
<evidence type="ECO:0000256" key="4">
    <source>
        <dbReference type="ARBA" id="ARBA00022568"/>
    </source>
</evidence>
<comment type="caution">
    <text evidence="16">The sequence shown here is derived from an EMBL/GenBank/DDBJ whole genome shotgun (WGS) entry which is preliminary data.</text>
</comment>
<feature type="transmembrane region" description="Helical" evidence="14">
    <location>
        <begin position="607"/>
        <end position="632"/>
    </location>
</feature>
<dbReference type="Pfam" id="PF00520">
    <property type="entry name" value="Ion_trans"/>
    <property type="match status" value="1"/>
</dbReference>
<dbReference type="Proteomes" id="UP000663844">
    <property type="component" value="Unassembled WGS sequence"/>
</dbReference>
<evidence type="ECO:0000256" key="14">
    <source>
        <dbReference type="SAM" id="Phobius"/>
    </source>
</evidence>
<dbReference type="GO" id="GO:0098703">
    <property type="term" value="P:calcium ion import across plasma membrane"/>
    <property type="evidence" value="ECO:0007669"/>
    <property type="project" value="TreeGrafter"/>
</dbReference>
<name>A0A814L1M2_9BILA</name>
<feature type="transmembrane region" description="Helical" evidence="14">
    <location>
        <begin position="677"/>
        <end position="699"/>
    </location>
</feature>
<keyword evidence="3" id="KW-1003">Cell membrane</keyword>
<gene>
    <name evidence="16" type="ORF">JYZ213_LOCUS19072</name>
    <name evidence="17" type="ORF">OXD698_LOCUS5948</name>
</gene>
<feature type="repeat" description="ANK" evidence="13">
    <location>
        <begin position="233"/>
        <end position="265"/>
    </location>
</feature>
<dbReference type="PROSITE" id="PS50297">
    <property type="entry name" value="ANK_REP_REGION"/>
    <property type="match status" value="3"/>
</dbReference>
<dbReference type="InterPro" id="IPR024862">
    <property type="entry name" value="TRPV"/>
</dbReference>
<dbReference type="InterPro" id="IPR005821">
    <property type="entry name" value="Ion_trans_dom"/>
</dbReference>
<evidence type="ECO:0000259" key="15">
    <source>
        <dbReference type="Pfam" id="PF00520"/>
    </source>
</evidence>
<evidence type="ECO:0000313" key="16">
    <source>
        <dbReference type="EMBL" id="CAF1058261.1"/>
    </source>
</evidence>
<dbReference type="Pfam" id="PF12796">
    <property type="entry name" value="Ank_2"/>
    <property type="match status" value="1"/>
</dbReference>
<sequence length="829" mass="94579">MGNTTSEVASGVKAQINSNGQGPELYRFVNLKGGGELIDVMRLANRTKDYTHIDALIHEHIPKFLYNDGEGKLVTISEIVKRRNNTFSKVKNLVSSPRSAEEEQQINGEDTKLVCWDLDLRGGVGEHILHICFLSSSPVHSALAKRLLRYYPRLIDDLYMGDEYYGENVLHIAIVNEEPATVKFLLDAGVDFQQRCCGKFFCPEDQKSSRVDNVTKECPEVSIATNYDGYCYFGEYPLSFAAVLQQEESVRLLVAKGADTNCQDSNGNTALHMCVIYNRIAMVDLLYELGASLDIKNRQGLTPLTLAAVKARKEMFDHILQKIRTVYWQYGNVTCAGYPLDDIDTIGKNDGSLNDTSALNIIVRGESAGHLDMMDGLIVQLLNEKWRTFIKFKFFQRMAIFTLYFGICLFGLLVRGYYRVPETCLYQEVIDKNENTYKSIILINRTECKCHYANVLWHKPYNYNNNNQTNMNISLKINKYDNDNDDDDDNDKKIFEPLGLLLNVADGLSVFGAIMYLLLTVQELSYQNFKLDSFIYVNDPSRVLFLFSCILTIGMLPARLTCSIAADDILCVFAILTRAPYFFFFCRGFRTTGPFVVMIYTMIRGDLLRFCLIFLVFMCGFTQALHVLFVRIDCENDFATVIETFFHMFCVTLQQVTDAYENVNRHPIAAIRIIGKIWFITYIIMAAVLLVNMLIAMMGNTYATVNERKKEWLRQWAKIMLIVEQSVSRKERLAQQSNYSKKMPDGSRVLVTRLIQTPDERSSIETMGTLYYEQLLRHLEPENISIQSKTKSIAANSGHSITGVKIKQELFRNHQLPDSFSSFDTTALI</sequence>
<protein>
    <recommendedName>
        <fullName evidence="15">Ion transport domain-containing protein</fullName>
    </recommendedName>
</protein>
<dbReference type="Gene3D" id="1.25.40.20">
    <property type="entry name" value="Ankyrin repeat-containing domain"/>
    <property type="match status" value="1"/>
</dbReference>
<keyword evidence="7" id="KW-0677">Repeat</keyword>
<dbReference type="InterPro" id="IPR036770">
    <property type="entry name" value="Ankyrin_rpt-contain_sf"/>
</dbReference>
<evidence type="ECO:0000256" key="12">
    <source>
        <dbReference type="ARBA" id="ARBA00023303"/>
    </source>
</evidence>
<dbReference type="SUPFAM" id="SSF48403">
    <property type="entry name" value="Ankyrin repeat"/>
    <property type="match status" value="1"/>
</dbReference>
<feature type="repeat" description="ANK" evidence="13">
    <location>
        <begin position="266"/>
        <end position="298"/>
    </location>
</feature>
<evidence type="ECO:0000256" key="6">
    <source>
        <dbReference type="ARBA" id="ARBA00022692"/>
    </source>
</evidence>
<dbReference type="AlphaFoldDB" id="A0A814L1M2"/>
<accession>A0A814L1M2</accession>
<dbReference type="GO" id="GO:0005262">
    <property type="term" value="F:calcium channel activity"/>
    <property type="evidence" value="ECO:0007669"/>
    <property type="project" value="UniProtKB-KW"/>
</dbReference>
<evidence type="ECO:0000256" key="5">
    <source>
        <dbReference type="ARBA" id="ARBA00022673"/>
    </source>
</evidence>
<evidence type="ECO:0000256" key="11">
    <source>
        <dbReference type="ARBA" id="ARBA00023136"/>
    </source>
</evidence>
<evidence type="ECO:0000256" key="13">
    <source>
        <dbReference type="PROSITE-ProRule" id="PRU00023"/>
    </source>
</evidence>
<evidence type="ECO:0000256" key="1">
    <source>
        <dbReference type="ARBA" id="ARBA00004651"/>
    </source>
</evidence>
<evidence type="ECO:0000256" key="7">
    <source>
        <dbReference type="ARBA" id="ARBA00022737"/>
    </source>
</evidence>
<keyword evidence="11 14" id="KW-0472">Membrane</keyword>
<dbReference type="PANTHER" id="PTHR10582">
    <property type="entry name" value="TRANSIENT RECEPTOR POTENTIAL ION CHANNEL PROTEIN"/>
    <property type="match status" value="1"/>
</dbReference>
<dbReference type="GO" id="GO:0005886">
    <property type="term" value="C:plasma membrane"/>
    <property type="evidence" value="ECO:0007669"/>
    <property type="project" value="UniProtKB-SubCell"/>
</dbReference>
<dbReference type="EMBL" id="CAJNOG010000191">
    <property type="protein sequence ID" value="CAF1058261.1"/>
    <property type="molecule type" value="Genomic_DNA"/>
</dbReference>
<feature type="domain" description="Ion transport" evidence="15">
    <location>
        <begin position="529"/>
        <end position="709"/>
    </location>
</feature>
<proteinExistence type="predicted"/>
<organism evidence="16 18">
    <name type="scientific">Adineta steineri</name>
    <dbReference type="NCBI Taxonomy" id="433720"/>
    <lineage>
        <taxon>Eukaryota</taxon>
        <taxon>Metazoa</taxon>
        <taxon>Spiralia</taxon>
        <taxon>Gnathifera</taxon>
        <taxon>Rotifera</taxon>
        <taxon>Eurotatoria</taxon>
        <taxon>Bdelloidea</taxon>
        <taxon>Adinetida</taxon>
        <taxon>Adinetidae</taxon>
        <taxon>Adineta</taxon>
    </lineage>
</organism>
<evidence type="ECO:0000256" key="3">
    <source>
        <dbReference type="ARBA" id="ARBA00022475"/>
    </source>
</evidence>
<evidence type="ECO:0000256" key="10">
    <source>
        <dbReference type="ARBA" id="ARBA00023065"/>
    </source>
</evidence>
<keyword evidence="2" id="KW-0813">Transport</keyword>
<keyword evidence="6 14" id="KW-0812">Transmembrane</keyword>
<dbReference type="SMART" id="SM00248">
    <property type="entry name" value="ANK"/>
    <property type="match status" value="5"/>
</dbReference>
<keyword evidence="8" id="KW-0106">Calcium</keyword>
<keyword evidence="12" id="KW-0407">Ion channel</keyword>
<dbReference type="PROSITE" id="PS50088">
    <property type="entry name" value="ANK_REPEAT"/>
    <property type="match status" value="3"/>
</dbReference>
<evidence type="ECO:0000256" key="2">
    <source>
        <dbReference type="ARBA" id="ARBA00022448"/>
    </source>
</evidence>
<dbReference type="InterPro" id="IPR002110">
    <property type="entry name" value="Ankyrin_rpt"/>
</dbReference>
<evidence type="ECO:0000313" key="17">
    <source>
        <dbReference type="EMBL" id="CAF3591741.1"/>
    </source>
</evidence>
<dbReference type="Proteomes" id="UP000663845">
    <property type="component" value="Unassembled WGS sequence"/>
</dbReference>
<feature type="transmembrane region" description="Helical" evidence="14">
    <location>
        <begin position="394"/>
        <end position="418"/>
    </location>
</feature>
<comment type="subcellular location">
    <subcellularLocation>
        <location evidence="1">Cell membrane</location>
        <topology evidence="1">Multi-pass membrane protein</topology>
    </subcellularLocation>
</comment>
<feature type="transmembrane region" description="Helical" evidence="14">
    <location>
        <begin position="498"/>
        <end position="519"/>
    </location>
</feature>
<reference evidence="16" key="1">
    <citation type="submission" date="2021-02" db="EMBL/GenBank/DDBJ databases">
        <authorList>
            <person name="Nowell W R."/>
        </authorList>
    </citation>
    <scope>NUCLEOTIDE SEQUENCE</scope>
</reference>